<evidence type="ECO:0000313" key="1">
    <source>
        <dbReference type="EMBL" id="GAA4846283.1"/>
    </source>
</evidence>
<protein>
    <submittedName>
        <fullName evidence="1">Uncharacterized protein</fullName>
    </submittedName>
</protein>
<comment type="caution">
    <text evidence="1">The sequence shown here is derived from an EMBL/GenBank/DDBJ whole genome shotgun (WGS) entry which is preliminary data.</text>
</comment>
<sequence>MAREPVYQNITATVRPPRCAIFINKNTQYWTAAAQGAISKASEVWGGRYFIIIPTDGEAISEKYWEILEAYSPDYLAVYNLRFSDLEFIDAKVYQEARGRYEKRWNASGNSARDFPEFFSQSASTSSLDALEISESLQAELLNRLSPFHHSTPIDQHISPDSGFGYPFTKISEIAAYSNREVISVNLPKLYSDPLLSLLVSSQTGGGANYRTSMESQGVAVSQLPDEFDPLDLFMELSGEATYSINQGRRLTPEIPFSASMVHLDQYYRMDRHRSHVEPVVIVLGDTVDDFCLYYSMSRLHEGIIWLPLAWLRGFTATSNERRKCHKAGRNPPEYTDQQTAARRLVNLAFGLIKYGYESKRIQICSMSLTIRQAIAYRSQAASCAGDSKRFISAADCVPVSAVSTTCILRTFEQDNYVNHRSMAFIDAKSVSPFETPRPKNFRAIKLPGHYWLTSLEIEGYQPPALSKLGPKIVNLHNSPNESRVANDGIAYLCPNSMIFSSDLDAVLVRPRIELPDTMSLFNSYFDSAGVRVQYSDKGNYFADTLRRFGGLDETGRFIKDAATRSILDKFMSNKVADKGNVIYVENDQRAYLNLQAISGSLGNEDSAADLVDELIGKQILQRGYIFQCERCRLISWYNIDSLTAEFTCNRCSLRQQFTRSHWRTPATPHWYYKLAETVYQFYRNNSHLTAQVLYKLKAESRTAFHYAPEIDLVNFPRPGKSREMDVACILDGNIIFGECKTQPLQLADIEKFETLLALPVKKPSRIIFATTKEVPERFNAAAKRLPAAEILTRGDLYDD</sequence>
<gene>
    <name evidence="1" type="ORF">GCM10023235_23650</name>
</gene>
<keyword evidence="2" id="KW-1185">Reference proteome</keyword>
<proteinExistence type="predicted"/>
<dbReference type="RefSeq" id="WP_345696757.1">
    <property type="nucleotide sequence ID" value="NZ_BAABIS010000001.1"/>
</dbReference>
<accession>A0ABP9DIP4</accession>
<name>A0ABP9DIP4_9ACTN</name>
<evidence type="ECO:0000313" key="2">
    <source>
        <dbReference type="Proteomes" id="UP001501752"/>
    </source>
</evidence>
<dbReference type="EMBL" id="BAABIS010000001">
    <property type="protein sequence ID" value="GAA4846283.1"/>
    <property type="molecule type" value="Genomic_DNA"/>
</dbReference>
<dbReference type="Proteomes" id="UP001501752">
    <property type="component" value="Unassembled WGS sequence"/>
</dbReference>
<organism evidence="1 2">
    <name type="scientific">Kitasatospora terrestris</name>
    <dbReference type="NCBI Taxonomy" id="258051"/>
    <lineage>
        <taxon>Bacteria</taxon>
        <taxon>Bacillati</taxon>
        <taxon>Actinomycetota</taxon>
        <taxon>Actinomycetes</taxon>
        <taxon>Kitasatosporales</taxon>
        <taxon>Streptomycetaceae</taxon>
        <taxon>Kitasatospora</taxon>
    </lineage>
</organism>
<reference evidence="2" key="1">
    <citation type="journal article" date="2019" name="Int. J. Syst. Evol. Microbiol.">
        <title>The Global Catalogue of Microorganisms (GCM) 10K type strain sequencing project: providing services to taxonomists for standard genome sequencing and annotation.</title>
        <authorList>
            <consortium name="The Broad Institute Genomics Platform"/>
            <consortium name="The Broad Institute Genome Sequencing Center for Infectious Disease"/>
            <person name="Wu L."/>
            <person name="Ma J."/>
        </authorList>
    </citation>
    <scope>NUCLEOTIDE SEQUENCE [LARGE SCALE GENOMIC DNA]</scope>
    <source>
        <strain evidence="2">JCM 13006</strain>
    </source>
</reference>